<organism evidence="1 2">
    <name type="scientific">Candidatus Ozemobacter sibiricus</name>
    <dbReference type="NCBI Taxonomy" id="2268124"/>
    <lineage>
        <taxon>Bacteria</taxon>
        <taxon>Candidatus Ozemobacteria</taxon>
        <taxon>Candidatus Ozemobacterales</taxon>
        <taxon>Candidatus Ozemobacteraceae</taxon>
        <taxon>Candidatus Ozemobacter</taxon>
    </lineage>
</organism>
<evidence type="ECO:0000313" key="2">
    <source>
        <dbReference type="Proteomes" id="UP000252355"/>
    </source>
</evidence>
<sequence>MKQTPELDRIQARMRPGVLTMKGFLGTDPRPLADILAEDDAAVRAAGVTHAQIADRLEAITRAGTDLMEAETIVENRFRVVVRDDRGLLPSPFGDGRFSKGDTEVTDPVTGRTFRWNGLTLHLIRHHGFYNGKGSDYRLDPAVLIEVFGIAPAPDQT</sequence>
<comment type="caution">
    <text evidence="1">The sequence shown here is derived from an EMBL/GenBank/DDBJ whole genome shotgun (WGS) entry which is preliminary data.</text>
</comment>
<name>A0A367ZND4_9BACT</name>
<accession>A0A367ZND4</accession>
<evidence type="ECO:0000313" key="1">
    <source>
        <dbReference type="EMBL" id="RCK79546.1"/>
    </source>
</evidence>
<dbReference type="AlphaFoldDB" id="A0A367ZND4"/>
<dbReference type="Proteomes" id="UP000252355">
    <property type="component" value="Unassembled WGS sequence"/>
</dbReference>
<dbReference type="EMBL" id="QOQW01000012">
    <property type="protein sequence ID" value="RCK79546.1"/>
    <property type="molecule type" value="Genomic_DNA"/>
</dbReference>
<reference evidence="1 2" key="1">
    <citation type="submission" date="2018-05" db="EMBL/GenBank/DDBJ databases">
        <title>A metagenomic window into the 2 km-deep terrestrial subsurface aquifer revealed taxonomically and functionally diverse microbial community comprising novel uncultured bacterial lineages.</title>
        <authorList>
            <person name="Kadnikov V.V."/>
            <person name="Mardanov A.V."/>
            <person name="Beletsky A.V."/>
            <person name="Banks D."/>
            <person name="Pimenov N.V."/>
            <person name="Frank Y.A."/>
            <person name="Karnachuk O.V."/>
            <person name="Ravin N.V."/>
        </authorList>
    </citation>
    <scope>NUCLEOTIDE SEQUENCE [LARGE SCALE GENOMIC DNA]</scope>
    <source>
        <strain evidence="1">BY5</strain>
    </source>
</reference>
<protein>
    <submittedName>
        <fullName evidence="1">Uncharacterized protein</fullName>
    </submittedName>
</protein>
<proteinExistence type="predicted"/>
<gene>
    <name evidence="1" type="ORF">OZSIB_4300</name>
</gene>